<protein>
    <recommendedName>
        <fullName evidence="10">Lon protease homolog</fullName>
        <ecNumber evidence="10">3.4.21.-</ecNumber>
    </recommendedName>
</protein>
<dbReference type="GO" id="GO:0004252">
    <property type="term" value="F:serine-type endopeptidase activity"/>
    <property type="evidence" value="ECO:0007669"/>
    <property type="project" value="UniProtKB-UniRule"/>
</dbReference>
<dbReference type="EMBL" id="GL832978">
    <property type="protein sequence ID" value="EGD77596.1"/>
    <property type="molecule type" value="Genomic_DNA"/>
</dbReference>
<dbReference type="InterPro" id="IPR003593">
    <property type="entry name" value="AAA+_ATPase"/>
</dbReference>
<dbReference type="SMART" id="SM00464">
    <property type="entry name" value="LON"/>
    <property type="match status" value="1"/>
</dbReference>
<dbReference type="STRING" id="946362.F2UKE7"/>
<dbReference type="Pfam" id="PF22667">
    <property type="entry name" value="Lon_lid"/>
    <property type="match status" value="1"/>
</dbReference>
<dbReference type="Pfam" id="PF00004">
    <property type="entry name" value="AAA"/>
    <property type="match status" value="1"/>
</dbReference>
<dbReference type="GO" id="GO:0016887">
    <property type="term" value="F:ATP hydrolysis activity"/>
    <property type="evidence" value="ECO:0007669"/>
    <property type="project" value="InterPro"/>
</dbReference>
<dbReference type="Gene3D" id="2.30.130.40">
    <property type="entry name" value="LON domain-like"/>
    <property type="match status" value="1"/>
</dbReference>
<dbReference type="Gene3D" id="3.40.50.300">
    <property type="entry name" value="P-loop containing nucleotide triphosphate hydrolases"/>
    <property type="match status" value="1"/>
</dbReference>
<dbReference type="Gene3D" id="1.20.5.5270">
    <property type="match status" value="1"/>
</dbReference>
<feature type="region of interest" description="Disordered" evidence="11">
    <location>
        <begin position="315"/>
        <end position="398"/>
    </location>
</feature>
<keyword evidence="3 9" id="KW-0547">Nucleotide-binding</keyword>
<dbReference type="FunFam" id="3.30.230.10:FF:000015">
    <property type="entry name" value="Lon protease homolog, mitochondrial"/>
    <property type="match status" value="1"/>
</dbReference>
<dbReference type="InterPro" id="IPR027417">
    <property type="entry name" value="P-loop_NTPase"/>
</dbReference>
<keyword evidence="4 8" id="KW-0378">Hydrolase</keyword>
<evidence type="ECO:0000256" key="11">
    <source>
        <dbReference type="SAM" id="MobiDB-lite"/>
    </source>
</evidence>
<dbReference type="InterPro" id="IPR015947">
    <property type="entry name" value="PUA-like_sf"/>
</dbReference>
<evidence type="ECO:0000313" key="14">
    <source>
        <dbReference type="EMBL" id="EGD77596.1"/>
    </source>
</evidence>
<dbReference type="SUPFAM" id="SSF52540">
    <property type="entry name" value="P-loop containing nucleoside triphosphate hydrolases"/>
    <property type="match status" value="1"/>
</dbReference>
<dbReference type="InParanoid" id="F2UKE7"/>
<dbReference type="InterPro" id="IPR014721">
    <property type="entry name" value="Ribsml_uS5_D2-typ_fold_subgr"/>
</dbReference>
<evidence type="ECO:0000256" key="8">
    <source>
        <dbReference type="PROSITE-ProRule" id="PRU01122"/>
    </source>
</evidence>
<feature type="region of interest" description="Disordered" evidence="11">
    <location>
        <begin position="97"/>
        <end position="190"/>
    </location>
</feature>
<dbReference type="NCBIfam" id="TIGR00763">
    <property type="entry name" value="lon"/>
    <property type="match status" value="1"/>
</dbReference>
<dbReference type="RefSeq" id="XP_004990484.1">
    <property type="nucleotide sequence ID" value="XM_004990427.1"/>
</dbReference>
<dbReference type="KEGG" id="sre:PTSG_08693"/>
<dbReference type="GO" id="GO:0005759">
    <property type="term" value="C:mitochondrial matrix"/>
    <property type="evidence" value="ECO:0007669"/>
    <property type="project" value="UniProtKB-SubCell"/>
</dbReference>
<keyword evidence="6 9" id="KW-0067">ATP-binding</keyword>
<dbReference type="FunFam" id="3.40.50.300:FF:000021">
    <property type="entry name" value="Lon protease homolog"/>
    <property type="match status" value="1"/>
</dbReference>
<dbReference type="GO" id="GO:0005524">
    <property type="term" value="F:ATP binding"/>
    <property type="evidence" value="ECO:0007669"/>
    <property type="project" value="UniProtKB-KW"/>
</dbReference>
<name>F2UKE7_SALR5</name>
<dbReference type="InterPro" id="IPR004815">
    <property type="entry name" value="Lon_bac/euk-typ"/>
</dbReference>
<feature type="compositionally biased region" description="Acidic residues" evidence="11">
    <location>
        <begin position="123"/>
        <end position="134"/>
    </location>
</feature>
<dbReference type="GeneID" id="16071040"/>
<evidence type="ECO:0000256" key="1">
    <source>
        <dbReference type="ARBA" id="ARBA00004305"/>
    </source>
</evidence>
<dbReference type="InterPro" id="IPR008269">
    <property type="entry name" value="Lon_proteolytic"/>
</dbReference>
<evidence type="ECO:0000259" key="13">
    <source>
        <dbReference type="PROSITE" id="PS51787"/>
    </source>
</evidence>
<dbReference type="InterPro" id="IPR027065">
    <property type="entry name" value="Lon_Prtase"/>
</dbReference>
<dbReference type="GO" id="GO:0007005">
    <property type="term" value="P:mitochondrion organization"/>
    <property type="evidence" value="ECO:0007669"/>
    <property type="project" value="TreeGrafter"/>
</dbReference>
<dbReference type="Gene3D" id="1.10.8.60">
    <property type="match status" value="1"/>
</dbReference>
<dbReference type="InterPro" id="IPR003111">
    <property type="entry name" value="Lon_prtase_N"/>
</dbReference>
<feature type="compositionally biased region" description="Basic and acidic residues" evidence="11">
    <location>
        <begin position="155"/>
        <end position="179"/>
    </location>
</feature>
<keyword evidence="15" id="KW-1185">Reference proteome</keyword>
<dbReference type="InterPro" id="IPR054594">
    <property type="entry name" value="Lon_lid"/>
</dbReference>
<dbReference type="Pfam" id="PF02190">
    <property type="entry name" value="LON_substr_bdg"/>
    <property type="match status" value="1"/>
</dbReference>
<evidence type="ECO:0000256" key="5">
    <source>
        <dbReference type="ARBA" id="ARBA00022825"/>
    </source>
</evidence>
<dbReference type="eggNOG" id="KOG2004">
    <property type="taxonomic scope" value="Eukaryota"/>
</dbReference>
<proteinExistence type="inferred from homology"/>
<keyword evidence="2 8" id="KW-0645">Protease</keyword>
<evidence type="ECO:0000256" key="3">
    <source>
        <dbReference type="ARBA" id="ARBA00022741"/>
    </source>
</evidence>
<dbReference type="GO" id="GO:0004176">
    <property type="term" value="F:ATP-dependent peptidase activity"/>
    <property type="evidence" value="ECO:0007669"/>
    <property type="project" value="UniProtKB-UniRule"/>
</dbReference>
<dbReference type="GO" id="GO:0006515">
    <property type="term" value="P:protein quality control for misfolded or incompletely synthesized proteins"/>
    <property type="evidence" value="ECO:0007669"/>
    <property type="project" value="TreeGrafter"/>
</dbReference>
<dbReference type="OrthoDB" id="2411602at2759"/>
<dbReference type="Gene3D" id="1.20.58.1480">
    <property type="match status" value="1"/>
</dbReference>
<dbReference type="PROSITE" id="PS51787">
    <property type="entry name" value="LON_N"/>
    <property type="match status" value="1"/>
</dbReference>
<dbReference type="InterPro" id="IPR046336">
    <property type="entry name" value="Lon_prtase_N_sf"/>
</dbReference>
<accession>F2UKE7</accession>
<dbReference type="FunCoup" id="F2UKE7">
    <property type="interactions" value="1494"/>
</dbReference>
<feature type="domain" description="Lon proteolytic" evidence="12">
    <location>
        <begin position="893"/>
        <end position="1082"/>
    </location>
</feature>
<comment type="catalytic activity">
    <reaction evidence="7">
        <text>Hydrolysis of proteins in presence of ATP.</text>
        <dbReference type="EC" id="3.4.21.53"/>
    </reaction>
</comment>
<feature type="domain" description="Lon N-terminal" evidence="13">
    <location>
        <begin position="218"/>
        <end position="502"/>
    </location>
</feature>
<feature type="compositionally biased region" description="Basic residues" evidence="11">
    <location>
        <begin position="138"/>
        <end position="154"/>
    </location>
</feature>
<evidence type="ECO:0000256" key="9">
    <source>
        <dbReference type="RuleBase" id="RU000591"/>
    </source>
</evidence>
<dbReference type="SUPFAM" id="SSF88697">
    <property type="entry name" value="PUA domain-like"/>
    <property type="match status" value="1"/>
</dbReference>
<feature type="compositionally biased region" description="Basic and acidic residues" evidence="11">
    <location>
        <begin position="388"/>
        <end position="398"/>
    </location>
</feature>
<dbReference type="GO" id="GO:0003697">
    <property type="term" value="F:single-stranded DNA binding"/>
    <property type="evidence" value="ECO:0007669"/>
    <property type="project" value="TreeGrafter"/>
</dbReference>
<dbReference type="PANTHER" id="PTHR43718:SF2">
    <property type="entry name" value="LON PROTEASE HOMOLOG, MITOCHONDRIAL"/>
    <property type="match status" value="1"/>
</dbReference>
<dbReference type="Proteomes" id="UP000007799">
    <property type="component" value="Unassembled WGS sequence"/>
</dbReference>
<dbReference type="InterPro" id="IPR003959">
    <property type="entry name" value="ATPase_AAA_core"/>
</dbReference>
<feature type="active site" evidence="8">
    <location>
        <position position="1032"/>
    </location>
</feature>
<dbReference type="InterPro" id="IPR020568">
    <property type="entry name" value="Ribosomal_Su5_D2-typ_SF"/>
</dbReference>
<dbReference type="Pfam" id="PF05362">
    <property type="entry name" value="Lon_C"/>
    <property type="match status" value="1"/>
</dbReference>
<dbReference type="GO" id="GO:0051131">
    <property type="term" value="P:chaperone-mediated protein complex assembly"/>
    <property type="evidence" value="ECO:0007669"/>
    <property type="project" value="TreeGrafter"/>
</dbReference>
<evidence type="ECO:0000256" key="6">
    <source>
        <dbReference type="ARBA" id="ARBA00022840"/>
    </source>
</evidence>
<dbReference type="PROSITE" id="PS51786">
    <property type="entry name" value="LON_PROTEOLYTIC"/>
    <property type="match status" value="1"/>
</dbReference>
<organism evidence="15">
    <name type="scientific">Salpingoeca rosetta (strain ATCC 50818 / BSB-021)</name>
    <dbReference type="NCBI Taxonomy" id="946362"/>
    <lineage>
        <taxon>Eukaryota</taxon>
        <taxon>Choanoflagellata</taxon>
        <taxon>Craspedida</taxon>
        <taxon>Salpingoecidae</taxon>
        <taxon>Salpingoeca</taxon>
    </lineage>
</organism>
<evidence type="ECO:0000256" key="2">
    <source>
        <dbReference type="ARBA" id="ARBA00022670"/>
    </source>
</evidence>
<keyword evidence="5 8" id="KW-0720">Serine protease</keyword>
<dbReference type="AlphaFoldDB" id="F2UKE7"/>
<gene>
    <name evidence="14" type="ORF">PTSG_08693</name>
</gene>
<evidence type="ECO:0000256" key="7">
    <source>
        <dbReference type="ARBA" id="ARBA00050665"/>
    </source>
</evidence>
<evidence type="ECO:0000259" key="12">
    <source>
        <dbReference type="PROSITE" id="PS51786"/>
    </source>
</evidence>
<feature type="compositionally biased region" description="Acidic residues" evidence="11">
    <location>
        <begin position="103"/>
        <end position="112"/>
    </location>
</feature>
<dbReference type="SMART" id="SM00382">
    <property type="entry name" value="AAA"/>
    <property type="match status" value="1"/>
</dbReference>
<evidence type="ECO:0000256" key="10">
    <source>
        <dbReference type="RuleBase" id="RU000592"/>
    </source>
</evidence>
<dbReference type="EC" id="3.4.21.-" evidence="10"/>
<comment type="similarity">
    <text evidence="8 9">Belongs to the peptidase S16 family.</text>
</comment>
<reference evidence="14" key="1">
    <citation type="submission" date="2009-08" db="EMBL/GenBank/DDBJ databases">
        <title>Annotation of Salpingoeca rosetta.</title>
        <authorList>
            <consortium name="The Broad Institute Genome Sequencing Platform"/>
            <person name="Russ C."/>
            <person name="Cuomo C."/>
            <person name="Burger G."/>
            <person name="Gray M.W."/>
            <person name="Holland P.W.H."/>
            <person name="King N."/>
            <person name="Lang F.B.F."/>
            <person name="Roger A.J."/>
            <person name="Ruiz-Trillo I."/>
            <person name="Young S.K."/>
            <person name="Zeng Q."/>
            <person name="Gargeya S."/>
            <person name="Alvarado L."/>
            <person name="Berlin A."/>
            <person name="Chapman S.B."/>
            <person name="Chen Z."/>
            <person name="Freedman E."/>
            <person name="Gellesch M."/>
            <person name="Goldberg J."/>
            <person name="Griggs A."/>
            <person name="Gujja S."/>
            <person name="Heilman E."/>
            <person name="Heiman D."/>
            <person name="Howarth C."/>
            <person name="Mehta T."/>
            <person name="Neiman D."/>
            <person name="Pearson M."/>
            <person name="Roberts A."/>
            <person name="Saif S."/>
            <person name="Shea T."/>
            <person name="Shenoy N."/>
            <person name="Sisk P."/>
            <person name="Stolte C."/>
            <person name="Sykes S."/>
            <person name="White J."/>
            <person name="Yandava C."/>
            <person name="Haas B."/>
            <person name="Nusbaum C."/>
            <person name="Birren B."/>
        </authorList>
    </citation>
    <scope>NUCLEOTIDE SEQUENCE [LARGE SCALE GENOMIC DNA]</scope>
    <source>
        <strain evidence="14">ATCC 50818</strain>
    </source>
</reference>
<feature type="active site" evidence="8">
    <location>
        <position position="989"/>
    </location>
</feature>
<comment type="subcellular location">
    <subcellularLocation>
        <location evidence="1">Mitochondrion matrix</location>
    </subcellularLocation>
</comment>
<dbReference type="PANTHER" id="PTHR43718">
    <property type="entry name" value="LON PROTEASE"/>
    <property type="match status" value="1"/>
</dbReference>
<dbReference type="CDD" id="cd19500">
    <property type="entry name" value="RecA-like_Lon"/>
    <property type="match status" value="1"/>
</dbReference>
<dbReference type="FunFam" id="1.20.5.5270:FF:000001">
    <property type="entry name" value="Lon protease homolog, mitochondrial"/>
    <property type="match status" value="1"/>
</dbReference>
<dbReference type="PROSITE" id="PS01046">
    <property type="entry name" value="LON_SER"/>
    <property type="match status" value="1"/>
</dbReference>
<sequence length="1082" mass="119001">MSALRDAATKLSRCAVALTRAVAVVQPQRALLHSRARTQHAQRLWGAAAEATVATGRHSLQAPFAPLASRFGRFYGHAQQQQHASATFVRMYSAAAGGGGGSDDGDGGDGDDGEARKKTGVQEEGEDEDGDEEDKASKATRGRKWHRKSSKGKSSKRDDNDEEFSHVEDQVRRDAHDGRVGTGHADDDEVVIAHHRKRGSDKQGLLGPPVVPKSVKEAFVLPLHDRPILPNTVRILEIDDERVIDQISHLIRIRQPFVGTFLRSDDKEEIVDTIENLGEVETVGTLVSITDSRVLSNGRCHLFVQGHYPIKITSTVPVSDDDDEGLGDVHDGHEDPKDDREDHEEDSKEDVKEDSKEDSGDGERDSADVVGDSFTASPWRGSSAGGDGDGHGRHDGDEMHPLLKAKVTTLKMQEYDPQNLRLKALAAEVVTSLRDIVTSNSMLRDSVLAAMENRLRLDDYNQLCNLAIAATSADPHEMQQVLAELHMESKLMLTLEILKRELLNMKLQGEIRQQVETKVNEQRRKHLLHEQLQAIKKELGITKDETATLIDKFKAALEGLTVPERANEVIEEEMQKLSNLDPQSSEYQVTRNYLEWLTCIPWGRTSEEVFDVGRGLDILNEEHYGMTDVKDRILEFIAVSQLKGCSHGKILTFVGPPGVGKTSIAKSIAKALNREYYRFSVGGMNDVAEIKGHRRTYVGAIPGKPIQCLKVTKTCNPLILIDEVDKIGFGRLGDPSPALLELLDPEQNSGFLDHYLDVPVDFSKVLFVCTANVLDTIPGPLKDRMEIIELSGYMLHEKVKIAEDFLIPQAREATGVDGQHLHITAEALQALISGYCRESGVRSLRKQIEKIHRKAALKIVRGETKDGVVNVEADNLKEFVGLPLFTSDRMYDTTPPGVVMGLAWTAMGGSTLYIETVATSLSKQGDSDNTSGSLKLTGSLGDVMKESATIAYTFAKHYVEQVDSSNTYLKTADINLHVPEGATPKDGPSAGCTMVTAFLSLALNKPVRQDFAMTGEVSLTGKVLKVGGIKEKLLAARREGVQCVVLPEGNRPDFEDLPDAVKEGLEVHFARTYDDVYKIAFP</sequence>
<dbReference type="Gene3D" id="3.30.230.10">
    <property type="match status" value="1"/>
</dbReference>
<dbReference type="PRINTS" id="PR00830">
    <property type="entry name" value="ENDOLAPTASE"/>
</dbReference>
<dbReference type="InterPro" id="IPR008268">
    <property type="entry name" value="Peptidase_S16_AS"/>
</dbReference>
<evidence type="ECO:0000313" key="15">
    <source>
        <dbReference type="Proteomes" id="UP000007799"/>
    </source>
</evidence>
<dbReference type="SUPFAM" id="SSF54211">
    <property type="entry name" value="Ribosomal protein S5 domain 2-like"/>
    <property type="match status" value="1"/>
</dbReference>
<evidence type="ECO:0000256" key="4">
    <source>
        <dbReference type="ARBA" id="ARBA00022801"/>
    </source>
</evidence>
<feature type="compositionally biased region" description="Basic and acidic residues" evidence="11">
    <location>
        <begin position="327"/>
        <end position="367"/>
    </location>
</feature>